<gene>
    <name evidence="1" type="ORF">SAMN05421676_10220</name>
</gene>
<sequence>MTEECFVCGNTNEEEIEYKTVYLDDGFSGEVKKKVWACIDQEECGMRVYG</sequence>
<dbReference type="RefSeq" id="WP_177167148.1">
    <property type="nucleotide sequence ID" value="NZ_FOHJ01000002.1"/>
</dbReference>
<reference evidence="2" key="1">
    <citation type="submission" date="2016-10" db="EMBL/GenBank/DDBJ databases">
        <authorList>
            <person name="Varghese N."/>
            <person name="Submissions S."/>
        </authorList>
    </citation>
    <scope>NUCLEOTIDE SEQUENCE [LARGE SCALE GENOMIC DNA]</scope>
    <source>
        <strain evidence="2">CGMCC 1.3566</strain>
    </source>
</reference>
<dbReference type="EMBL" id="FOHJ01000002">
    <property type="protein sequence ID" value="SES88617.1"/>
    <property type="molecule type" value="Genomic_DNA"/>
</dbReference>
<proteinExistence type="predicted"/>
<dbReference type="AlphaFoldDB" id="A0A1I0A3S5"/>
<dbReference type="Proteomes" id="UP000199095">
    <property type="component" value="Unassembled WGS sequence"/>
</dbReference>
<evidence type="ECO:0000313" key="2">
    <source>
        <dbReference type="Proteomes" id="UP000199095"/>
    </source>
</evidence>
<evidence type="ECO:0000313" key="1">
    <source>
        <dbReference type="EMBL" id="SES88617.1"/>
    </source>
</evidence>
<organism evidence="1 2">
    <name type="scientific">Salinibacillus kushneri</name>
    <dbReference type="NCBI Taxonomy" id="237682"/>
    <lineage>
        <taxon>Bacteria</taxon>
        <taxon>Bacillati</taxon>
        <taxon>Bacillota</taxon>
        <taxon>Bacilli</taxon>
        <taxon>Bacillales</taxon>
        <taxon>Bacillaceae</taxon>
        <taxon>Salinibacillus</taxon>
    </lineage>
</organism>
<protein>
    <submittedName>
        <fullName evidence="1">Uncharacterized protein</fullName>
    </submittedName>
</protein>
<keyword evidence="2" id="KW-1185">Reference proteome</keyword>
<accession>A0A1I0A3S5</accession>
<name>A0A1I0A3S5_9BACI</name>